<gene>
    <name evidence="2" type="ORF">Pcinc_019486</name>
</gene>
<dbReference type="EMBL" id="JAWQEG010001936">
    <property type="protein sequence ID" value="KAK3875656.1"/>
    <property type="molecule type" value="Genomic_DNA"/>
</dbReference>
<feature type="compositionally biased region" description="Pro residues" evidence="1">
    <location>
        <begin position="90"/>
        <end position="108"/>
    </location>
</feature>
<evidence type="ECO:0000256" key="1">
    <source>
        <dbReference type="SAM" id="MobiDB-lite"/>
    </source>
</evidence>
<dbReference type="Proteomes" id="UP001286313">
    <property type="component" value="Unassembled WGS sequence"/>
</dbReference>
<organism evidence="2 3">
    <name type="scientific">Petrolisthes cinctipes</name>
    <name type="common">Flat porcelain crab</name>
    <dbReference type="NCBI Taxonomy" id="88211"/>
    <lineage>
        <taxon>Eukaryota</taxon>
        <taxon>Metazoa</taxon>
        <taxon>Ecdysozoa</taxon>
        <taxon>Arthropoda</taxon>
        <taxon>Crustacea</taxon>
        <taxon>Multicrustacea</taxon>
        <taxon>Malacostraca</taxon>
        <taxon>Eumalacostraca</taxon>
        <taxon>Eucarida</taxon>
        <taxon>Decapoda</taxon>
        <taxon>Pleocyemata</taxon>
        <taxon>Anomura</taxon>
        <taxon>Galatheoidea</taxon>
        <taxon>Porcellanidae</taxon>
        <taxon>Petrolisthes</taxon>
    </lineage>
</organism>
<feature type="region of interest" description="Disordered" evidence="1">
    <location>
        <begin position="68"/>
        <end position="108"/>
    </location>
</feature>
<name>A0AAE1FL91_PETCI</name>
<dbReference type="AlphaFoldDB" id="A0AAE1FL91"/>
<evidence type="ECO:0000313" key="3">
    <source>
        <dbReference type="Proteomes" id="UP001286313"/>
    </source>
</evidence>
<evidence type="ECO:0000313" key="2">
    <source>
        <dbReference type="EMBL" id="KAK3875656.1"/>
    </source>
</evidence>
<sequence>MGNTRQELEGRYNLEREGRIKLELYVEGKIIQTVECRTRVFSTLLFSCPHPTIIFHTSLTITHLTVPDPLFDPPPIPDPTEHPYTHSLPASPPQPLPTSLPHPCLPTT</sequence>
<comment type="caution">
    <text evidence="2">The sequence shown here is derived from an EMBL/GenBank/DDBJ whole genome shotgun (WGS) entry which is preliminary data.</text>
</comment>
<accession>A0AAE1FL91</accession>
<proteinExistence type="predicted"/>
<keyword evidence="3" id="KW-1185">Reference proteome</keyword>
<reference evidence="2" key="1">
    <citation type="submission" date="2023-10" db="EMBL/GenBank/DDBJ databases">
        <title>Genome assemblies of two species of porcelain crab, Petrolisthes cinctipes and Petrolisthes manimaculis (Anomura: Porcellanidae).</title>
        <authorList>
            <person name="Angst P."/>
        </authorList>
    </citation>
    <scope>NUCLEOTIDE SEQUENCE</scope>
    <source>
        <strain evidence="2">PB745_01</strain>
        <tissue evidence="2">Gill</tissue>
    </source>
</reference>
<protein>
    <submittedName>
        <fullName evidence="2">Uncharacterized protein</fullName>
    </submittedName>
</protein>